<name>A0A0E2ALZ6_BACFG</name>
<dbReference type="PATRIC" id="fig|997883.3.peg.3410"/>
<dbReference type="RefSeq" id="WP_005798088.1">
    <property type="nucleotide sequence ID" value="NZ_JH724216.1"/>
</dbReference>
<evidence type="ECO:0000256" key="1">
    <source>
        <dbReference type="SAM" id="MobiDB-lite"/>
    </source>
</evidence>
<feature type="region of interest" description="Disordered" evidence="1">
    <location>
        <begin position="378"/>
        <end position="409"/>
    </location>
</feature>
<dbReference type="Proteomes" id="UP000003879">
    <property type="component" value="Unassembled WGS sequence"/>
</dbReference>
<reference evidence="3 4" key="1">
    <citation type="submission" date="2012-02" db="EMBL/GenBank/DDBJ databases">
        <title>The Genome Sequence of Bacteroides fragilis CL07T12C05.</title>
        <authorList>
            <consortium name="The Broad Institute Genome Sequencing Platform"/>
            <person name="Earl A."/>
            <person name="Ward D."/>
            <person name="Feldgarden M."/>
            <person name="Gevers D."/>
            <person name="Zitomersky N.L."/>
            <person name="Coyne M.J."/>
            <person name="Comstock L.E."/>
            <person name="Young S.K."/>
            <person name="Zeng Q."/>
            <person name="Gargeya S."/>
            <person name="Fitzgerald M."/>
            <person name="Haas B."/>
            <person name="Abouelleil A."/>
            <person name="Alvarado L."/>
            <person name="Arachchi H.M."/>
            <person name="Berlin A."/>
            <person name="Chapman S.B."/>
            <person name="Gearin G."/>
            <person name="Goldberg J."/>
            <person name="Griggs A."/>
            <person name="Gujja S."/>
            <person name="Hansen M."/>
            <person name="Heiman D."/>
            <person name="Howarth C."/>
            <person name="Larimer J."/>
            <person name="Lui A."/>
            <person name="MacDonald P.J.P."/>
            <person name="McCowen C."/>
            <person name="Montmayeur A."/>
            <person name="Murphy C."/>
            <person name="Neiman D."/>
            <person name="Pearson M."/>
            <person name="Priest M."/>
            <person name="Roberts A."/>
            <person name="Saif S."/>
            <person name="Shea T."/>
            <person name="Sisk P."/>
            <person name="Stolte C."/>
            <person name="Sykes S."/>
            <person name="Wortman J."/>
            <person name="Nusbaum C."/>
            <person name="Birren B."/>
        </authorList>
    </citation>
    <scope>NUCLEOTIDE SEQUENCE [LARGE SCALE GENOMIC DNA]</scope>
    <source>
        <strain evidence="3 4">CL07T12C05</strain>
    </source>
</reference>
<sequence>MVAKITSGVSVYGALYYNQEKVDKGKARTLAWNRIMERPDGTAGIPECMRSFEAYLAANLRTEKPVIHLSLNPHPDDRLSDGQLEAIGREYMEKLGYGDQPYIIFRHEDNARPHIHIVSLRIDEQGRKIRDYKEWERSMKICRELEQKYGLVPSTKEERKASGAMTAVEYRKGDLKHQIANVVRPALQDYRFRSFREFKALLGLFNVTVEEVRKSVDGRTCHGLVYAALDEKGRRCGVGIKSSDIGRSVGYEALKRKCARSKTWMKAHPVQESTKEAIREALRQDTRQGFLRLLAEKGVVPILWENEQGVIYGVTYIDHGSRTVFKGSALGREFSASVLNRLYGTPLPMAIPHGDASLKEERARGETGLAEGLLDILTTESRPYPGEETVEGPYGKRKKKRKRRGPHIG</sequence>
<organism evidence="3 4">
    <name type="scientific">Bacteroides fragilis CL07T12C05</name>
    <dbReference type="NCBI Taxonomy" id="997883"/>
    <lineage>
        <taxon>Bacteria</taxon>
        <taxon>Pseudomonadati</taxon>
        <taxon>Bacteroidota</taxon>
        <taxon>Bacteroidia</taxon>
        <taxon>Bacteroidales</taxon>
        <taxon>Bacteroidaceae</taxon>
        <taxon>Bacteroides</taxon>
    </lineage>
</organism>
<dbReference type="EMBL" id="AGXN01000019">
    <property type="protein sequence ID" value="EIY92964.1"/>
    <property type="molecule type" value="Genomic_DNA"/>
</dbReference>
<dbReference type="InterPro" id="IPR005094">
    <property type="entry name" value="Endonuclease_MobA/VirD2"/>
</dbReference>
<gene>
    <name evidence="3" type="ORF">HMPREF1056_03252</name>
</gene>
<comment type="caution">
    <text evidence="3">The sequence shown here is derived from an EMBL/GenBank/DDBJ whole genome shotgun (WGS) entry which is preliminary data.</text>
</comment>
<dbReference type="AlphaFoldDB" id="A0A0E2ALZ6"/>
<accession>A0A0E2ALZ6</accession>
<dbReference type="Pfam" id="PF03432">
    <property type="entry name" value="Relaxase"/>
    <property type="match status" value="1"/>
</dbReference>
<dbReference type="NCBIfam" id="NF041325">
    <property type="entry name" value="Bacteroid_MobB"/>
    <property type="match status" value="1"/>
</dbReference>
<feature type="compositionally biased region" description="Basic residues" evidence="1">
    <location>
        <begin position="395"/>
        <end position="409"/>
    </location>
</feature>
<protein>
    <recommendedName>
        <fullName evidence="2">MobA/VirD2-like nuclease domain-containing protein</fullName>
    </recommendedName>
</protein>
<proteinExistence type="predicted"/>
<dbReference type="HOGENOM" id="CLU_044309_0_1_10"/>
<feature type="domain" description="MobA/VirD2-like nuclease" evidence="2">
    <location>
        <begin position="47"/>
        <end position="151"/>
    </location>
</feature>
<evidence type="ECO:0000313" key="4">
    <source>
        <dbReference type="Proteomes" id="UP000003879"/>
    </source>
</evidence>
<evidence type="ECO:0000313" key="3">
    <source>
        <dbReference type="EMBL" id="EIY92964.1"/>
    </source>
</evidence>
<evidence type="ECO:0000259" key="2">
    <source>
        <dbReference type="Pfam" id="PF03432"/>
    </source>
</evidence>